<dbReference type="SUPFAM" id="SSF53254">
    <property type="entry name" value="Phosphoglycerate mutase-like"/>
    <property type="match status" value="1"/>
</dbReference>
<dbReference type="EC" id="3.1.3.16" evidence="2"/>
<dbReference type="InterPro" id="IPR051021">
    <property type="entry name" value="Mito_Ser/Thr_phosphatase"/>
</dbReference>
<sequence>MSIYVGEGKRHAEIADSVSQTVSEKHEWRLGLKKLIKMRYSSLLKTGVVFASTGGALVLLKGNLADVGPQSRSTALAATVFPATSSVWNDDWDKRASEKSKCTRNIILVRHGQYHMDGKSQEEKRLTELGREQAVHTGMRLKDLGLDKKLNLIVESTMTRAHETCDLIYKQLDNNTIPVESSDLLREGAPIEPEPSVEHWSPSPKTFFLDGSRIEHAFRRYIHRADPDQEQESYELIVCHGNVIRYFVCRALQLPPEAWLRMSLRHASITHLSIRPSGRVSIKCLGDSGHLPSEKLTFE</sequence>
<comment type="caution">
    <text evidence="8">The sequence shown here is derived from an EMBL/GenBank/DDBJ whole genome shotgun (WGS) entry which is preliminary data.</text>
</comment>
<evidence type="ECO:0000256" key="3">
    <source>
        <dbReference type="ARBA" id="ARBA00022590"/>
    </source>
</evidence>
<dbReference type="InterPro" id="IPR013078">
    <property type="entry name" value="His_Pase_superF_clade-1"/>
</dbReference>
<evidence type="ECO:0000256" key="1">
    <source>
        <dbReference type="ARBA" id="ARBA00006717"/>
    </source>
</evidence>
<dbReference type="PANTHER" id="PTHR20935">
    <property type="entry name" value="PHOSPHOGLYCERATE MUTASE-RELATED"/>
    <property type="match status" value="1"/>
</dbReference>
<dbReference type="Proteomes" id="UP001642483">
    <property type="component" value="Unassembled WGS sequence"/>
</dbReference>
<evidence type="ECO:0000256" key="2">
    <source>
        <dbReference type="ARBA" id="ARBA00013081"/>
    </source>
</evidence>
<gene>
    <name evidence="8" type="ORF">CVLEPA_LOCUS25955</name>
</gene>
<comment type="similarity">
    <text evidence="1">Belongs to the phosphoglycerate mutase family. BPG-dependent PGAM subfamily.</text>
</comment>
<protein>
    <recommendedName>
        <fullName evidence="5">Serine/threonine-protein phosphatase PGAM5, mitochondrial</fullName>
        <ecNumber evidence="2">3.1.3.16</ecNumber>
    </recommendedName>
    <alternativeName>
        <fullName evidence="7">Phosphoglycerate mutase family member 5</fullName>
    </alternativeName>
    <alternativeName>
        <fullName evidence="6">Serine/threonine-protein phosphatase Pgam5, mitochondrial</fullName>
    </alternativeName>
</protein>
<reference evidence="8 9" key="1">
    <citation type="submission" date="2024-02" db="EMBL/GenBank/DDBJ databases">
        <authorList>
            <person name="Daric V."/>
            <person name="Darras S."/>
        </authorList>
    </citation>
    <scope>NUCLEOTIDE SEQUENCE [LARGE SCALE GENOMIC DNA]</scope>
</reference>
<dbReference type="Pfam" id="PF00300">
    <property type="entry name" value="His_Phos_1"/>
    <property type="match status" value="1"/>
</dbReference>
<evidence type="ECO:0000256" key="4">
    <source>
        <dbReference type="ARBA" id="ARBA00022801"/>
    </source>
</evidence>
<accession>A0ABP0GLT3</accession>
<dbReference type="SMART" id="SM00855">
    <property type="entry name" value="PGAM"/>
    <property type="match status" value="1"/>
</dbReference>
<name>A0ABP0GLT3_CLALP</name>
<evidence type="ECO:0000256" key="6">
    <source>
        <dbReference type="ARBA" id="ARBA00040722"/>
    </source>
</evidence>
<evidence type="ECO:0000256" key="7">
    <source>
        <dbReference type="ARBA" id="ARBA00041839"/>
    </source>
</evidence>
<dbReference type="CDD" id="cd07067">
    <property type="entry name" value="HP_PGM_like"/>
    <property type="match status" value="1"/>
</dbReference>
<dbReference type="EMBL" id="CAWYQH010000130">
    <property type="protein sequence ID" value="CAK8692708.1"/>
    <property type="molecule type" value="Genomic_DNA"/>
</dbReference>
<organism evidence="8 9">
    <name type="scientific">Clavelina lepadiformis</name>
    <name type="common">Light-bulb sea squirt</name>
    <name type="synonym">Ascidia lepadiformis</name>
    <dbReference type="NCBI Taxonomy" id="159417"/>
    <lineage>
        <taxon>Eukaryota</taxon>
        <taxon>Metazoa</taxon>
        <taxon>Chordata</taxon>
        <taxon>Tunicata</taxon>
        <taxon>Ascidiacea</taxon>
        <taxon>Aplousobranchia</taxon>
        <taxon>Clavelinidae</taxon>
        <taxon>Clavelina</taxon>
    </lineage>
</organism>
<keyword evidence="9" id="KW-1185">Reference proteome</keyword>
<dbReference type="InterPro" id="IPR029033">
    <property type="entry name" value="His_PPase_superfam"/>
</dbReference>
<dbReference type="Gene3D" id="3.40.50.1240">
    <property type="entry name" value="Phosphoglycerate mutase-like"/>
    <property type="match status" value="1"/>
</dbReference>
<proteinExistence type="inferred from homology"/>
<evidence type="ECO:0000256" key="5">
    <source>
        <dbReference type="ARBA" id="ARBA00039765"/>
    </source>
</evidence>
<keyword evidence="4" id="KW-0378">Hydrolase</keyword>
<evidence type="ECO:0000313" key="8">
    <source>
        <dbReference type="EMBL" id="CAK8692708.1"/>
    </source>
</evidence>
<keyword evidence="3" id="KW-1210">Necrosis</keyword>
<evidence type="ECO:0000313" key="9">
    <source>
        <dbReference type="Proteomes" id="UP001642483"/>
    </source>
</evidence>
<dbReference type="PANTHER" id="PTHR20935:SF0">
    <property type="entry name" value="SERINE_THREONINE-PROTEIN PHOSPHATASE PGAM5, MITOCHONDRIAL"/>
    <property type="match status" value="1"/>
</dbReference>